<dbReference type="Proteomes" id="UP000076842">
    <property type="component" value="Unassembled WGS sequence"/>
</dbReference>
<dbReference type="EMBL" id="KV424060">
    <property type="protein sequence ID" value="KZT52632.1"/>
    <property type="molecule type" value="Genomic_DNA"/>
</dbReference>
<keyword evidence="2" id="KW-1185">Reference proteome</keyword>
<evidence type="ECO:0000313" key="2">
    <source>
        <dbReference type="Proteomes" id="UP000076842"/>
    </source>
</evidence>
<accession>A0A165DEE7</accession>
<name>A0A165DEE7_9BASI</name>
<dbReference type="AlphaFoldDB" id="A0A165DEE7"/>
<dbReference type="InterPro" id="IPR051678">
    <property type="entry name" value="AGP_Transferase"/>
</dbReference>
<evidence type="ECO:0000313" key="1">
    <source>
        <dbReference type="EMBL" id="KZT52632.1"/>
    </source>
</evidence>
<sequence>MEATPTGEAGATMLRHQLAVTVDIILSESYKGIYFGSPVTLEKLSSGFIAELRHFDLLTRISYVGRLLFGVPCTAKPLHITDKNKFFLLKFEVPRRRRIPDELVLQLAVQQSHYHMDRVVAEVSAMIYVREATSGRVPVPMVYGWAMTDKLLGSGFIIMDRISHAVPLENCWEGLSIEAKHRTIRDYARIVHEMSCLTFDQIGSIRLDAHGKFGIGPVQADKFEPPPEARDEAYERRRFNRTFKSASEWLVNLDLEENGHLASWQDFGRATLPADVKWSEAIEASNNLLMELLMAIPHVCQEAEHEIPFSGLEFHVYHPCMNGSSLLIVTEGSNAGDIAGILDWQYAGAYPIWRLPALPTFCVCDPANEFSPQSQVQDCRAIFMAALEEFSGPESTLCLAADARWDILRDLAAAMSLPWYRVQERHVWLENYQHYEEHHGETEDDEMDD</sequence>
<dbReference type="InParanoid" id="A0A165DEE7"/>
<reference evidence="1 2" key="1">
    <citation type="journal article" date="2016" name="Mol. Biol. Evol.">
        <title>Comparative Genomics of Early-Diverging Mushroom-Forming Fungi Provides Insights into the Origins of Lignocellulose Decay Capabilities.</title>
        <authorList>
            <person name="Nagy L.G."/>
            <person name="Riley R."/>
            <person name="Tritt A."/>
            <person name="Adam C."/>
            <person name="Daum C."/>
            <person name="Floudas D."/>
            <person name="Sun H."/>
            <person name="Yadav J.S."/>
            <person name="Pangilinan J."/>
            <person name="Larsson K.H."/>
            <person name="Matsuura K."/>
            <person name="Barry K."/>
            <person name="Labutti K."/>
            <person name="Kuo R."/>
            <person name="Ohm R.A."/>
            <person name="Bhattacharya S.S."/>
            <person name="Shirouzu T."/>
            <person name="Yoshinaga Y."/>
            <person name="Martin F.M."/>
            <person name="Grigoriev I.V."/>
            <person name="Hibbett D.S."/>
        </authorList>
    </citation>
    <scope>NUCLEOTIDE SEQUENCE [LARGE SCALE GENOMIC DNA]</scope>
    <source>
        <strain evidence="1 2">HHB12733</strain>
    </source>
</reference>
<organism evidence="1 2">
    <name type="scientific">Calocera cornea HHB12733</name>
    <dbReference type="NCBI Taxonomy" id="1353952"/>
    <lineage>
        <taxon>Eukaryota</taxon>
        <taxon>Fungi</taxon>
        <taxon>Dikarya</taxon>
        <taxon>Basidiomycota</taxon>
        <taxon>Agaricomycotina</taxon>
        <taxon>Dacrymycetes</taxon>
        <taxon>Dacrymycetales</taxon>
        <taxon>Dacrymycetaceae</taxon>
        <taxon>Calocera</taxon>
    </lineage>
</organism>
<dbReference type="PANTHER" id="PTHR21310">
    <property type="entry name" value="AMINOGLYCOSIDE PHOSPHOTRANSFERASE-RELATED-RELATED"/>
    <property type="match status" value="1"/>
</dbReference>
<gene>
    <name evidence="1" type="ORF">CALCODRAFT_520588</name>
</gene>
<evidence type="ECO:0008006" key="3">
    <source>
        <dbReference type="Google" id="ProtNLM"/>
    </source>
</evidence>
<proteinExistence type="predicted"/>
<dbReference type="PANTHER" id="PTHR21310:SF15">
    <property type="entry name" value="AMINOGLYCOSIDE PHOSPHOTRANSFERASE DOMAIN-CONTAINING PROTEIN"/>
    <property type="match status" value="1"/>
</dbReference>
<dbReference type="SUPFAM" id="SSF56112">
    <property type="entry name" value="Protein kinase-like (PK-like)"/>
    <property type="match status" value="1"/>
</dbReference>
<protein>
    <recommendedName>
        <fullName evidence="3">Aminoglycoside phosphotransferase domain-containing protein</fullName>
    </recommendedName>
</protein>
<dbReference type="OrthoDB" id="2831558at2759"/>
<dbReference type="InterPro" id="IPR011009">
    <property type="entry name" value="Kinase-like_dom_sf"/>
</dbReference>